<evidence type="ECO:0000256" key="1">
    <source>
        <dbReference type="ARBA" id="ARBA00000085"/>
    </source>
</evidence>
<dbReference type="Proteomes" id="UP000321635">
    <property type="component" value="Unassembled WGS sequence"/>
</dbReference>
<dbReference type="InterPro" id="IPR036890">
    <property type="entry name" value="HATPase_C_sf"/>
</dbReference>
<dbReference type="GO" id="GO:0016036">
    <property type="term" value="P:cellular response to phosphate starvation"/>
    <property type="evidence" value="ECO:0007669"/>
    <property type="project" value="TreeGrafter"/>
</dbReference>
<dbReference type="STRING" id="1120919.GCA_000429165_00695"/>
<dbReference type="GO" id="GO:0004721">
    <property type="term" value="F:phosphoprotein phosphatase activity"/>
    <property type="evidence" value="ECO:0007669"/>
    <property type="project" value="TreeGrafter"/>
</dbReference>
<evidence type="ECO:0000313" key="8">
    <source>
        <dbReference type="EMBL" id="GEN58792.1"/>
    </source>
</evidence>
<keyword evidence="3" id="KW-0597">Phosphoprotein</keyword>
<dbReference type="SUPFAM" id="SSF55874">
    <property type="entry name" value="ATPase domain of HSP90 chaperone/DNA topoisomerase II/histidine kinase"/>
    <property type="match status" value="1"/>
</dbReference>
<evidence type="ECO:0000256" key="6">
    <source>
        <dbReference type="ARBA" id="ARBA00023012"/>
    </source>
</evidence>
<sequence>MTDVVLGFCLGGGTLAGFVAGYLVASRRAVRGVLGPVLGVESVGAAGATLEETLDLLPEPALLLDIQGVLRFANAEALAAFGDVIGTIIRHPDVYAALRRLDSETIEAAADIVIDVPVRRVVRGAFRLLPGGSGRVLAMLFDHSEQDAVERVRSDFVAYASHELRTPLAALIGFIETLRGPAADDPEAQQQFLGIMAGQAGRMQRLIDQLLALSRVEMMEHRKPRGEVNAEDVVARVRDESAPLLAARGMTMETEPTPFVCPGDEDQIVQILLNLLENAVKYASTVKGRAPRVTLSVAEVAVGGKAGVSFIVADNGPGIEARHLPRLTERFYRVENGPAVTDASGYGLGLAIVRHVVDRHEGRFSIESEPGVGTRCMVWLPARSGRREARERPSLLLA</sequence>
<evidence type="ECO:0000256" key="3">
    <source>
        <dbReference type="ARBA" id="ARBA00022553"/>
    </source>
</evidence>
<dbReference type="OrthoDB" id="9813151at2"/>
<evidence type="ECO:0000256" key="2">
    <source>
        <dbReference type="ARBA" id="ARBA00012438"/>
    </source>
</evidence>
<dbReference type="SMART" id="SM00388">
    <property type="entry name" value="HisKA"/>
    <property type="match status" value="1"/>
</dbReference>
<dbReference type="PROSITE" id="PS50109">
    <property type="entry name" value="HIS_KIN"/>
    <property type="match status" value="1"/>
</dbReference>
<name>A0A511X780_9PROT</name>
<evidence type="ECO:0000259" key="7">
    <source>
        <dbReference type="PROSITE" id="PS50109"/>
    </source>
</evidence>
<keyword evidence="5 8" id="KW-0418">Kinase</keyword>
<comment type="catalytic activity">
    <reaction evidence="1">
        <text>ATP + protein L-histidine = ADP + protein N-phospho-L-histidine.</text>
        <dbReference type="EC" id="2.7.13.3"/>
    </reaction>
</comment>
<dbReference type="InterPro" id="IPR003594">
    <property type="entry name" value="HATPase_dom"/>
</dbReference>
<dbReference type="GO" id="GO:0000155">
    <property type="term" value="F:phosphorelay sensor kinase activity"/>
    <property type="evidence" value="ECO:0007669"/>
    <property type="project" value="InterPro"/>
</dbReference>
<dbReference type="PANTHER" id="PTHR45453:SF1">
    <property type="entry name" value="PHOSPHATE REGULON SENSOR PROTEIN PHOR"/>
    <property type="match status" value="1"/>
</dbReference>
<evidence type="ECO:0000256" key="4">
    <source>
        <dbReference type="ARBA" id="ARBA00022679"/>
    </source>
</evidence>
<dbReference type="InterPro" id="IPR004358">
    <property type="entry name" value="Sig_transdc_His_kin-like_C"/>
</dbReference>
<keyword evidence="6" id="KW-0902">Two-component regulatory system</keyword>
<dbReference type="Gene3D" id="3.30.565.10">
    <property type="entry name" value="Histidine kinase-like ATPase, C-terminal domain"/>
    <property type="match status" value="1"/>
</dbReference>
<dbReference type="Pfam" id="PF02518">
    <property type="entry name" value="HATPase_c"/>
    <property type="match status" value="1"/>
</dbReference>
<dbReference type="EMBL" id="BJYF01000003">
    <property type="protein sequence ID" value="GEN58792.1"/>
    <property type="molecule type" value="Genomic_DNA"/>
</dbReference>
<feature type="domain" description="Histidine kinase" evidence="7">
    <location>
        <begin position="159"/>
        <end position="384"/>
    </location>
</feature>
<dbReference type="GO" id="GO:0005886">
    <property type="term" value="C:plasma membrane"/>
    <property type="evidence" value="ECO:0007669"/>
    <property type="project" value="TreeGrafter"/>
</dbReference>
<proteinExistence type="predicted"/>
<comment type="caution">
    <text evidence="8">The sequence shown here is derived from an EMBL/GenBank/DDBJ whole genome shotgun (WGS) entry which is preliminary data.</text>
</comment>
<dbReference type="Gene3D" id="1.10.287.130">
    <property type="match status" value="1"/>
</dbReference>
<dbReference type="InterPro" id="IPR003661">
    <property type="entry name" value="HisK_dim/P_dom"/>
</dbReference>
<accession>A0A511X780</accession>
<dbReference type="CDD" id="cd00082">
    <property type="entry name" value="HisKA"/>
    <property type="match status" value="1"/>
</dbReference>
<dbReference type="Pfam" id="PF00512">
    <property type="entry name" value="HisKA"/>
    <property type="match status" value="1"/>
</dbReference>
<dbReference type="SUPFAM" id="SSF47384">
    <property type="entry name" value="Homodimeric domain of signal transducing histidine kinase"/>
    <property type="match status" value="1"/>
</dbReference>
<protein>
    <recommendedName>
        <fullName evidence="2">histidine kinase</fullName>
        <ecNumber evidence="2">2.7.13.3</ecNumber>
    </recommendedName>
</protein>
<dbReference type="PANTHER" id="PTHR45453">
    <property type="entry name" value="PHOSPHATE REGULON SENSOR PROTEIN PHOR"/>
    <property type="match status" value="1"/>
</dbReference>
<keyword evidence="9" id="KW-1185">Reference proteome</keyword>
<dbReference type="AlphaFoldDB" id="A0A511X780"/>
<reference evidence="8 9" key="1">
    <citation type="submission" date="2019-07" db="EMBL/GenBank/DDBJ databases">
        <title>Whole genome shotgun sequence of Acetobacter nitrogenifigens NBRC 105050.</title>
        <authorList>
            <person name="Hosoyama A."/>
            <person name="Uohara A."/>
            <person name="Ohji S."/>
            <person name="Ichikawa N."/>
        </authorList>
    </citation>
    <scope>NUCLEOTIDE SEQUENCE [LARGE SCALE GENOMIC DNA]</scope>
    <source>
        <strain evidence="8 9">NBRC 105050</strain>
    </source>
</reference>
<dbReference type="EC" id="2.7.13.3" evidence="2"/>
<dbReference type="InterPro" id="IPR005467">
    <property type="entry name" value="His_kinase_dom"/>
</dbReference>
<dbReference type="PRINTS" id="PR00344">
    <property type="entry name" value="BCTRLSENSOR"/>
</dbReference>
<dbReference type="InterPro" id="IPR050351">
    <property type="entry name" value="BphY/WalK/GraS-like"/>
</dbReference>
<evidence type="ECO:0000313" key="9">
    <source>
        <dbReference type="Proteomes" id="UP000321635"/>
    </source>
</evidence>
<dbReference type="RefSeq" id="WP_051291887.1">
    <property type="nucleotide sequence ID" value="NZ_AUBI01000002.1"/>
</dbReference>
<keyword evidence="4" id="KW-0808">Transferase</keyword>
<dbReference type="SMART" id="SM00387">
    <property type="entry name" value="HATPase_c"/>
    <property type="match status" value="1"/>
</dbReference>
<dbReference type="FunFam" id="1.10.287.130:FF:000001">
    <property type="entry name" value="Two-component sensor histidine kinase"/>
    <property type="match status" value="1"/>
</dbReference>
<gene>
    <name evidence="8" type="ORF">ANI02nite_06760</name>
</gene>
<evidence type="ECO:0000256" key="5">
    <source>
        <dbReference type="ARBA" id="ARBA00022777"/>
    </source>
</evidence>
<organism evidence="8 9">
    <name type="scientific">Acetobacter nitrogenifigens DSM 23921 = NBRC 105050</name>
    <dbReference type="NCBI Taxonomy" id="1120919"/>
    <lineage>
        <taxon>Bacteria</taxon>
        <taxon>Pseudomonadati</taxon>
        <taxon>Pseudomonadota</taxon>
        <taxon>Alphaproteobacteria</taxon>
        <taxon>Acetobacterales</taxon>
        <taxon>Acetobacteraceae</taxon>
        <taxon>Acetobacter</taxon>
    </lineage>
</organism>
<dbReference type="InterPro" id="IPR036097">
    <property type="entry name" value="HisK_dim/P_sf"/>
</dbReference>
<dbReference type="CDD" id="cd00075">
    <property type="entry name" value="HATPase"/>
    <property type="match status" value="1"/>
</dbReference>